<dbReference type="EMBL" id="VSSQ01020790">
    <property type="protein sequence ID" value="MPM65925.1"/>
    <property type="molecule type" value="Genomic_DNA"/>
</dbReference>
<reference evidence="1" key="1">
    <citation type="submission" date="2019-08" db="EMBL/GenBank/DDBJ databases">
        <authorList>
            <person name="Kucharzyk K."/>
            <person name="Murdoch R.W."/>
            <person name="Higgins S."/>
            <person name="Loffler F."/>
        </authorList>
    </citation>
    <scope>NUCLEOTIDE SEQUENCE</scope>
</reference>
<proteinExistence type="predicted"/>
<protein>
    <submittedName>
        <fullName evidence="1">Uncharacterized protein</fullName>
    </submittedName>
</protein>
<name>A0A645BKP3_9ZZZZ</name>
<comment type="caution">
    <text evidence="1">The sequence shown here is derived from an EMBL/GenBank/DDBJ whole genome shotgun (WGS) entry which is preliminary data.</text>
</comment>
<organism evidence="1">
    <name type="scientific">bioreactor metagenome</name>
    <dbReference type="NCBI Taxonomy" id="1076179"/>
    <lineage>
        <taxon>unclassified sequences</taxon>
        <taxon>metagenomes</taxon>
        <taxon>ecological metagenomes</taxon>
    </lineage>
</organism>
<evidence type="ECO:0000313" key="1">
    <source>
        <dbReference type="EMBL" id="MPM65925.1"/>
    </source>
</evidence>
<sequence length="289" mass="32168">MYYKAKISLTSTNNIRTFRIFEIDPKTGVRGKQIVKDTAILFVRNDTIIKLPNDTVIKTINDTIVQFGIDTVFNPTVKSYSTQFIVTKLTANKGIEIVVEDEDLMTYSKKLIVKISPKVVTSNVVTIETAEVYKGPYYASWLGGRAYFRHNGATYSNEIDFTLGNIAITGTDTVPAFISGDLRQEKGLLYLPNLRSCKFGLTTMNKLAFDAISNIDASVIKNLPAPTLSAIKIESAKVYVYENDTEKGLIFIGSIAAKTATLEQPNGTWVKRNNNYHELKIITKTAPKN</sequence>
<dbReference type="AlphaFoldDB" id="A0A645BKP3"/>
<gene>
    <name evidence="1" type="ORF">SDC9_112829</name>
</gene>
<accession>A0A645BKP3</accession>